<dbReference type="VEuPathDB" id="TrichDB:TVAGG3_0866590"/>
<name>A2EYP4_TRIV3</name>
<gene>
    <name evidence="1" type="ORF">TVAG_450910</name>
</gene>
<keyword evidence="2" id="KW-1185">Reference proteome</keyword>
<evidence type="ECO:0000313" key="2">
    <source>
        <dbReference type="Proteomes" id="UP000001542"/>
    </source>
</evidence>
<sequence>MIQPNIIPKTLNQDLKRALVNYIQSVRKLKFADEPKYDEYINYFKNCKFDNSTGTKHIVEHRKANTITLTSPKRYFIDYPSNNTEHYCEPISDASSFDDFCGLLDGSLCPRINSQYTYQIPEEANFTLRDFPVKLDDNDITSVEEIPKFPLLNLNVFGFKSQNTPQKFCIHIEISQQRKKDYYVPQTVAQTAKAKSPILIQRSQSDSINIVSSSNSFK</sequence>
<dbReference type="KEGG" id="tva:4760028"/>
<reference evidence="1" key="2">
    <citation type="journal article" date="2007" name="Science">
        <title>Draft genome sequence of the sexually transmitted pathogen Trichomonas vaginalis.</title>
        <authorList>
            <person name="Carlton J.M."/>
            <person name="Hirt R.P."/>
            <person name="Silva J.C."/>
            <person name="Delcher A.L."/>
            <person name="Schatz M."/>
            <person name="Zhao Q."/>
            <person name="Wortman J.R."/>
            <person name="Bidwell S.L."/>
            <person name="Alsmark U.C.M."/>
            <person name="Besteiro S."/>
            <person name="Sicheritz-Ponten T."/>
            <person name="Noel C.J."/>
            <person name="Dacks J.B."/>
            <person name="Foster P.G."/>
            <person name="Simillion C."/>
            <person name="Van de Peer Y."/>
            <person name="Miranda-Saavedra D."/>
            <person name="Barton G.J."/>
            <person name="Westrop G.D."/>
            <person name="Mueller S."/>
            <person name="Dessi D."/>
            <person name="Fiori P.L."/>
            <person name="Ren Q."/>
            <person name="Paulsen I."/>
            <person name="Zhang H."/>
            <person name="Bastida-Corcuera F.D."/>
            <person name="Simoes-Barbosa A."/>
            <person name="Brown M.T."/>
            <person name="Hayes R.D."/>
            <person name="Mukherjee M."/>
            <person name="Okumura C.Y."/>
            <person name="Schneider R."/>
            <person name="Smith A.J."/>
            <person name="Vanacova S."/>
            <person name="Villalvazo M."/>
            <person name="Haas B.J."/>
            <person name="Pertea M."/>
            <person name="Feldblyum T.V."/>
            <person name="Utterback T.R."/>
            <person name="Shu C.L."/>
            <person name="Osoegawa K."/>
            <person name="de Jong P.J."/>
            <person name="Hrdy I."/>
            <person name="Horvathova L."/>
            <person name="Zubacova Z."/>
            <person name="Dolezal P."/>
            <person name="Malik S.B."/>
            <person name="Logsdon J.M. Jr."/>
            <person name="Henze K."/>
            <person name="Gupta A."/>
            <person name="Wang C.C."/>
            <person name="Dunne R.L."/>
            <person name="Upcroft J.A."/>
            <person name="Upcroft P."/>
            <person name="White O."/>
            <person name="Salzberg S.L."/>
            <person name="Tang P."/>
            <person name="Chiu C.-H."/>
            <person name="Lee Y.-S."/>
            <person name="Embley T.M."/>
            <person name="Coombs G.H."/>
            <person name="Mottram J.C."/>
            <person name="Tachezy J."/>
            <person name="Fraser-Liggett C.M."/>
            <person name="Johnson P.J."/>
        </authorList>
    </citation>
    <scope>NUCLEOTIDE SEQUENCE [LARGE SCALE GENOMIC DNA]</scope>
    <source>
        <strain evidence="1">G3</strain>
    </source>
</reference>
<dbReference type="VEuPathDB" id="TrichDB:TVAG_450910"/>
<dbReference type="Proteomes" id="UP000001542">
    <property type="component" value="Unassembled WGS sequence"/>
</dbReference>
<proteinExistence type="predicted"/>
<organism evidence="1 2">
    <name type="scientific">Trichomonas vaginalis (strain ATCC PRA-98 / G3)</name>
    <dbReference type="NCBI Taxonomy" id="412133"/>
    <lineage>
        <taxon>Eukaryota</taxon>
        <taxon>Metamonada</taxon>
        <taxon>Parabasalia</taxon>
        <taxon>Trichomonadida</taxon>
        <taxon>Trichomonadidae</taxon>
        <taxon>Trichomonas</taxon>
    </lineage>
</organism>
<reference evidence="1" key="1">
    <citation type="submission" date="2006-10" db="EMBL/GenBank/DDBJ databases">
        <authorList>
            <person name="Amadeo P."/>
            <person name="Zhao Q."/>
            <person name="Wortman J."/>
            <person name="Fraser-Liggett C."/>
            <person name="Carlton J."/>
        </authorList>
    </citation>
    <scope>NUCLEOTIDE SEQUENCE</scope>
    <source>
        <strain evidence="1">G3</strain>
    </source>
</reference>
<protein>
    <submittedName>
        <fullName evidence="1">Uncharacterized protein</fullName>
    </submittedName>
</protein>
<accession>A2EYP4</accession>
<dbReference type="EMBL" id="DS113543">
    <property type="protein sequence ID" value="EAY02191.1"/>
    <property type="molecule type" value="Genomic_DNA"/>
</dbReference>
<dbReference type="InParanoid" id="A2EYP4"/>
<dbReference type="AlphaFoldDB" id="A2EYP4"/>
<evidence type="ECO:0000313" key="1">
    <source>
        <dbReference type="EMBL" id="EAY02191.1"/>
    </source>
</evidence>